<dbReference type="Gene3D" id="3.30.565.10">
    <property type="entry name" value="Histidine kinase-like ATPase, C-terminal domain"/>
    <property type="match status" value="1"/>
</dbReference>
<protein>
    <submittedName>
        <fullName evidence="2">Unannotated protein</fullName>
    </submittedName>
</protein>
<name>A0A6J7I4J3_9ZZZZ</name>
<accession>A0A6J7I4J3</accession>
<evidence type="ECO:0000256" key="1">
    <source>
        <dbReference type="SAM" id="Phobius"/>
    </source>
</evidence>
<dbReference type="EMBL" id="CAFBNB010000062">
    <property type="protein sequence ID" value="CAB4925624.1"/>
    <property type="molecule type" value="Genomic_DNA"/>
</dbReference>
<keyword evidence="1" id="KW-0812">Transmembrane</keyword>
<dbReference type="InterPro" id="IPR036890">
    <property type="entry name" value="HATPase_C_sf"/>
</dbReference>
<keyword evidence="1" id="KW-1133">Transmembrane helix</keyword>
<dbReference type="SUPFAM" id="SSF55874">
    <property type="entry name" value="ATPase domain of HSP90 chaperone/DNA topoisomerase II/histidine kinase"/>
    <property type="match status" value="1"/>
</dbReference>
<feature type="transmembrane region" description="Helical" evidence="1">
    <location>
        <begin position="235"/>
        <end position="253"/>
    </location>
</feature>
<feature type="transmembrane region" description="Helical" evidence="1">
    <location>
        <begin position="293"/>
        <end position="311"/>
    </location>
</feature>
<proteinExistence type="predicted"/>
<keyword evidence="1" id="KW-0472">Membrane</keyword>
<reference evidence="2" key="1">
    <citation type="submission" date="2020-05" db="EMBL/GenBank/DDBJ databases">
        <authorList>
            <person name="Chiriac C."/>
            <person name="Salcher M."/>
            <person name="Ghai R."/>
            <person name="Kavagutti S V."/>
        </authorList>
    </citation>
    <scope>NUCLEOTIDE SEQUENCE</scope>
</reference>
<gene>
    <name evidence="2" type="ORF">UFOPK3720_00457</name>
</gene>
<evidence type="ECO:0000313" key="2">
    <source>
        <dbReference type="EMBL" id="CAB4925624.1"/>
    </source>
</evidence>
<organism evidence="2">
    <name type="scientific">freshwater metagenome</name>
    <dbReference type="NCBI Taxonomy" id="449393"/>
    <lineage>
        <taxon>unclassified sequences</taxon>
        <taxon>metagenomes</taxon>
        <taxon>ecological metagenomes</taxon>
    </lineage>
</organism>
<feature type="transmembrane region" description="Helical" evidence="1">
    <location>
        <begin position="36"/>
        <end position="60"/>
    </location>
</feature>
<feature type="transmembrane region" description="Helical" evidence="1">
    <location>
        <begin position="6"/>
        <end position="29"/>
    </location>
</feature>
<dbReference type="AlphaFoldDB" id="A0A6J7I4J3"/>
<feature type="transmembrane region" description="Helical" evidence="1">
    <location>
        <begin position="205"/>
        <end position="223"/>
    </location>
</feature>
<sequence>MRGIGLLVDLISFVVFFGGVMGLASVSVLRHRRTRPVPVVVVLVGSIAGAAAIGSINWIVDGAGLDGAGYVERRWVAGAVMGPLALCAFAYLLDARERFRTERDRLVGELSRVVAIDGRDLTELERMRSEMWSLAGIDAARTMFAAQPDSTVNGDSLTEARLAVTALKSTSDRTLRGMSHGLWTKPAAARLRPTMIIRALAAQRPYQPLLLLVPIAFVAILRITRGVPLATSVPFLAVLACFALVISLAVNVLSRRRPQWAVALTIGSVPVLAVSGIPVYLVLTLTGTDPAAAARLALTGALWVAVAYPLLNVARGLSLAAQDVVRGLQQSVTEADVQRAVMARELDLLRREVAMHLHGTVRGLLATSVMRLEFAIEANDPEEARKALTEVRDSLSSAQLSSRGPAVGGMREQLAELAAAWSGLVDVRVEIVGSGEPAPSEQRTLLRIVTEGVHDAVRHGSATRVEVTIREGTREWNVSVVDDGLSDLRVQGSAPEERGLGSQHLDAVAPGSWQRMRTAEGRTTLTACIAAST</sequence>
<feature type="transmembrane region" description="Helical" evidence="1">
    <location>
        <begin position="260"/>
        <end position="281"/>
    </location>
</feature>
<feature type="transmembrane region" description="Helical" evidence="1">
    <location>
        <begin position="75"/>
        <end position="93"/>
    </location>
</feature>